<organism evidence="1 2">
    <name type="scientific">Candidatus Taylorbacteria bacterium CG11_big_fil_rev_8_21_14_0_20_46_11</name>
    <dbReference type="NCBI Taxonomy" id="1975025"/>
    <lineage>
        <taxon>Bacteria</taxon>
        <taxon>Candidatus Tayloriibacteriota</taxon>
    </lineage>
</organism>
<sequence>MLENEPIIDNRSVEEKLNEARALSDKSFSDAVSFASNEIYISLTPEQRSAVEENAISHNLKVSPENLREILARVRYQKLDEIINPLSKKLEEEIERRYRDKFSLDMDRQLKVLQEENLKQAEKKEALLGERRKKVEDFVKSEFESKGVVISEIVRGESVGGWHDSDKVEPSSDVVVNPEFTARCRQLMKPGALEDAIAQDAWTRWDKAKSLGVPLPPPKVPRPSKNI</sequence>
<dbReference type="EMBL" id="PCVG01000021">
    <property type="protein sequence ID" value="PIQ68865.1"/>
    <property type="molecule type" value="Genomic_DNA"/>
</dbReference>
<accession>A0A2H0KCC0</accession>
<dbReference type="AlphaFoldDB" id="A0A2H0KCC0"/>
<evidence type="ECO:0000313" key="2">
    <source>
        <dbReference type="Proteomes" id="UP000229342"/>
    </source>
</evidence>
<comment type="caution">
    <text evidence="1">The sequence shown here is derived from an EMBL/GenBank/DDBJ whole genome shotgun (WGS) entry which is preliminary data.</text>
</comment>
<gene>
    <name evidence="1" type="ORF">COV91_01815</name>
</gene>
<proteinExistence type="predicted"/>
<name>A0A2H0KCC0_9BACT</name>
<evidence type="ECO:0000313" key="1">
    <source>
        <dbReference type="EMBL" id="PIQ68865.1"/>
    </source>
</evidence>
<protein>
    <submittedName>
        <fullName evidence="1">Uncharacterized protein</fullName>
    </submittedName>
</protein>
<reference evidence="1 2" key="1">
    <citation type="submission" date="2017-09" db="EMBL/GenBank/DDBJ databases">
        <title>Depth-based differentiation of microbial function through sediment-hosted aquifers and enrichment of novel symbionts in the deep terrestrial subsurface.</title>
        <authorList>
            <person name="Probst A.J."/>
            <person name="Ladd B."/>
            <person name="Jarett J.K."/>
            <person name="Geller-Mcgrath D.E."/>
            <person name="Sieber C.M."/>
            <person name="Emerson J.B."/>
            <person name="Anantharaman K."/>
            <person name="Thomas B.C."/>
            <person name="Malmstrom R."/>
            <person name="Stieglmeier M."/>
            <person name="Klingl A."/>
            <person name="Woyke T."/>
            <person name="Ryan C.M."/>
            <person name="Banfield J.F."/>
        </authorList>
    </citation>
    <scope>NUCLEOTIDE SEQUENCE [LARGE SCALE GENOMIC DNA]</scope>
    <source>
        <strain evidence="1">CG11_big_fil_rev_8_21_14_0_20_46_11</strain>
    </source>
</reference>
<dbReference type="Proteomes" id="UP000229342">
    <property type="component" value="Unassembled WGS sequence"/>
</dbReference>